<dbReference type="CDD" id="cd19498">
    <property type="entry name" value="RecA-like_HslU"/>
    <property type="match status" value="1"/>
</dbReference>
<comment type="subunit">
    <text evidence="8">A double ring-shaped homohexamer of HslV is capped on each side by a ring-shaped HslU homohexamer. The assembly of the HslU/HslV complex is dependent on binding of ATP.</text>
</comment>
<dbReference type="InterPro" id="IPR050052">
    <property type="entry name" value="ATP-dep_Clp_protease_ClpX"/>
</dbReference>
<feature type="region of interest" description="Disordered" evidence="9">
    <location>
        <begin position="140"/>
        <end position="178"/>
    </location>
</feature>
<feature type="binding site" evidence="8">
    <location>
        <begin position="62"/>
        <end position="67"/>
    </location>
    <ligand>
        <name>ATP</name>
        <dbReference type="ChEBI" id="CHEBI:30616"/>
    </ligand>
</feature>
<reference evidence="12" key="2">
    <citation type="submission" date="2020-09" db="EMBL/GenBank/DDBJ databases">
        <authorList>
            <person name="Sun Q."/>
            <person name="Zhou Y."/>
        </authorList>
    </citation>
    <scope>NUCLEOTIDE SEQUENCE</scope>
    <source>
        <strain evidence="12">CGMCC 1.15178</strain>
    </source>
</reference>
<feature type="binding site" evidence="8">
    <location>
        <position position="346"/>
    </location>
    <ligand>
        <name>ATP</name>
        <dbReference type="ChEBI" id="CHEBI:30616"/>
    </ligand>
</feature>
<keyword evidence="13" id="KW-1185">Reference proteome</keyword>
<feature type="binding site" evidence="8">
    <location>
        <position position="281"/>
    </location>
    <ligand>
        <name>ATP</name>
        <dbReference type="ChEBI" id="CHEBI:30616"/>
    </ligand>
</feature>
<dbReference type="SUPFAM" id="SSF52540">
    <property type="entry name" value="P-loop containing nucleoside triphosphate hydrolases"/>
    <property type="match status" value="1"/>
</dbReference>
<dbReference type="FunFam" id="3.40.50.300:FF:000220">
    <property type="entry name" value="ATP-dependent protease ATPase subunit HslU"/>
    <property type="match status" value="1"/>
</dbReference>
<comment type="caution">
    <text evidence="12">The sequence shown here is derived from an EMBL/GenBank/DDBJ whole genome shotgun (WGS) entry which is preliminary data.</text>
</comment>
<feature type="binding site" evidence="8">
    <location>
        <position position="418"/>
    </location>
    <ligand>
        <name>ATP</name>
        <dbReference type="ChEBI" id="CHEBI:30616"/>
    </ligand>
</feature>
<dbReference type="NCBIfam" id="TIGR00390">
    <property type="entry name" value="hslU"/>
    <property type="match status" value="1"/>
</dbReference>
<evidence type="ECO:0000256" key="5">
    <source>
        <dbReference type="ARBA" id="ARBA00022840"/>
    </source>
</evidence>
<evidence type="ECO:0000256" key="2">
    <source>
        <dbReference type="ARBA" id="ARBA00009771"/>
    </source>
</evidence>
<evidence type="ECO:0000256" key="3">
    <source>
        <dbReference type="ARBA" id="ARBA00022490"/>
    </source>
</evidence>
<dbReference type="Gene3D" id="3.40.50.300">
    <property type="entry name" value="P-loop containing nucleotide triphosphate hydrolases"/>
    <property type="match status" value="1"/>
</dbReference>
<comment type="similarity">
    <text evidence="2 8">Belongs to the ClpX chaperone family. HslU subfamily.</text>
</comment>
<dbReference type="NCBIfam" id="NF003544">
    <property type="entry name" value="PRK05201.1"/>
    <property type="match status" value="1"/>
</dbReference>
<feature type="domain" description="AAA+ ATPase" evidence="10">
    <location>
        <begin position="51"/>
        <end position="357"/>
    </location>
</feature>
<dbReference type="GO" id="GO:0036402">
    <property type="term" value="F:proteasome-activating activity"/>
    <property type="evidence" value="ECO:0007669"/>
    <property type="project" value="UniProtKB-UniRule"/>
</dbReference>
<evidence type="ECO:0000313" key="12">
    <source>
        <dbReference type="EMBL" id="GGD68470.1"/>
    </source>
</evidence>
<dbReference type="Pfam" id="PF00004">
    <property type="entry name" value="AAA"/>
    <property type="match status" value="1"/>
</dbReference>
<keyword evidence="12" id="KW-0645">Protease</keyword>
<dbReference type="Gene3D" id="1.10.8.60">
    <property type="match status" value="1"/>
</dbReference>
<evidence type="ECO:0000256" key="8">
    <source>
        <dbReference type="HAMAP-Rule" id="MF_00249"/>
    </source>
</evidence>
<dbReference type="InterPro" id="IPR019489">
    <property type="entry name" value="Clp_ATPase_C"/>
</dbReference>
<dbReference type="InterPro" id="IPR004491">
    <property type="entry name" value="HslU"/>
</dbReference>
<evidence type="ECO:0000256" key="6">
    <source>
        <dbReference type="ARBA" id="ARBA00023186"/>
    </source>
</evidence>
<keyword evidence="6 8" id="KW-0143">Chaperone</keyword>
<dbReference type="RefSeq" id="WP_188992545.1">
    <property type="nucleotide sequence ID" value="NZ_BMHP01000002.1"/>
</dbReference>
<dbReference type="GO" id="GO:0016887">
    <property type="term" value="F:ATP hydrolysis activity"/>
    <property type="evidence" value="ECO:0007669"/>
    <property type="project" value="InterPro"/>
</dbReference>
<accession>A0A916Z0C5</accession>
<dbReference type="HAMAP" id="MF_00249">
    <property type="entry name" value="HslU"/>
    <property type="match status" value="1"/>
</dbReference>
<sequence length="468" mass="52416">MVNEAMTPRQIVTELDKYIVGQKQAKRSVAVALRNRYRRNLLDETLRDEIVPKNILMIGPTGVGKTEIARRLAKLVNAPFVKVEATKFTEVGYVGRDVESMVRDLVETSIRMVKAEKTEQVRDRAEELANERIVSMLVPSASKSKSQKNPLEMLFGGNAGTKEPQEEPQESESVLDRRKQVKEQLMAGKLEKEVIEIEVEDTSPNMLDMLSGQGNEGMGMGMNIQEMFGQLMPKRTKKRKLPVKEARKALTQEEANKLIDMDDVISESVTRAEQSGIIFIDEIDKIASGSRGSGPDVSREGVQRDILPIVEGSTVMTKYGPVKTDFVLFIAAGAFHIAKPSDLIPELQGRFPIRVELTNLTLEDFVKILTEPKNALTTQYTALLETEGIRIEFSEEAIQELASIAAEVNKNTENIGARRLHTVLEKLLEDLSFEAPELSLDEMTITPEYVREKLGNIAKNRDLSQYIL</sequence>
<keyword evidence="3 8" id="KW-0963">Cytoplasm</keyword>
<dbReference type="GO" id="GO:0008233">
    <property type="term" value="F:peptidase activity"/>
    <property type="evidence" value="ECO:0007669"/>
    <property type="project" value="UniProtKB-KW"/>
</dbReference>
<dbReference type="SMART" id="SM00382">
    <property type="entry name" value="AAA"/>
    <property type="match status" value="1"/>
</dbReference>
<feature type="domain" description="Clp ATPase C-terminal" evidence="11">
    <location>
        <begin position="360"/>
        <end position="454"/>
    </location>
</feature>
<evidence type="ECO:0000259" key="10">
    <source>
        <dbReference type="SMART" id="SM00382"/>
    </source>
</evidence>
<reference evidence="12" key="1">
    <citation type="journal article" date="2014" name="Int. J. Syst. Evol. Microbiol.">
        <title>Complete genome sequence of Corynebacterium casei LMG S-19264T (=DSM 44701T), isolated from a smear-ripened cheese.</title>
        <authorList>
            <consortium name="US DOE Joint Genome Institute (JGI-PGF)"/>
            <person name="Walter F."/>
            <person name="Albersmeier A."/>
            <person name="Kalinowski J."/>
            <person name="Ruckert C."/>
        </authorList>
    </citation>
    <scope>NUCLEOTIDE SEQUENCE</scope>
    <source>
        <strain evidence="12">CGMCC 1.15178</strain>
    </source>
</reference>
<evidence type="ECO:0000256" key="7">
    <source>
        <dbReference type="ARBA" id="ARBA00065893"/>
    </source>
</evidence>
<dbReference type="InterPro" id="IPR003959">
    <property type="entry name" value="ATPase_AAA_core"/>
</dbReference>
<dbReference type="Gene3D" id="1.10.8.10">
    <property type="entry name" value="DNA helicase RuvA subunit, C-terminal domain"/>
    <property type="match status" value="2"/>
</dbReference>
<evidence type="ECO:0000313" key="13">
    <source>
        <dbReference type="Proteomes" id="UP000612456"/>
    </source>
</evidence>
<keyword evidence="4 8" id="KW-0547">Nucleotide-binding</keyword>
<organism evidence="12 13">
    <name type="scientific">Paenibacillus nasutitermitis</name>
    <dbReference type="NCBI Taxonomy" id="1652958"/>
    <lineage>
        <taxon>Bacteria</taxon>
        <taxon>Bacillati</taxon>
        <taxon>Bacillota</taxon>
        <taxon>Bacilli</taxon>
        <taxon>Bacillales</taxon>
        <taxon>Paenibacillaceae</taxon>
        <taxon>Paenibacillus</taxon>
    </lineage>
</organism>
<name>A0A916Z0C5_9BACL</name>
<gene>
    <name evidence="12" type="primary">clpY</name>
    <name evidence="8" type="synonym">hslU</name>
    <name evidence="12" type="ORF">GCM10010911_27770</name>
</gene>
<comment type="function">
    <text evidence="8">ATPase subunit of a proteasome-like degradation complex; this subunit has chaperone activity. The binding of ATP and its subsequent hydrolysis by HslU are essential for unfolding of protein substrates subsequently hydrolyzed by HslV. HslU recognizes the N-terminal part of its protein substrates and unfolds these before they are guided to HslV for hydrolysis.</text>
</comment>
<evidence type="ECO:0000259" key="11">
    <source>
        <dbReference type="SMART" id="SM01086"/>
    </source>
</evidence>
<comment type="subunit">
    <text evidence="7">A double ring-shaped homohexamer of ClpQ is capped on each side by a ring-shaped ClpY homohexamer. The assembly of the ClpQ/ClpY complex is dependent on binding of ATP.</text>
</comment>
<dbReference type="SMART" id="SM01086">
    <property type="entry name" value="ClpB_D2-small"/>
    <property type="match status" value="1"/>
</dbReference>
<dbReference type="InterPro" id="IPR027417">
    <property type="entry name" value="P-loop_NTPase"/>
</dbReference>
<proteinExistence type="inferred from homology"/>
<dbReference type="GO" id="GO:0005524">
    <property type="term" value="F:ATP binding"/>
    <property type="evidence" value="ECO:0007669"/>
    <property type="project" value="UniProtKB-UniRule"/>
</dbReference>
<evidence type="ECO:0000256" key="4">
    <source>
        <dbReference type="ARBA" id="ARBA00022741"/>
    </source>
</evidence>
<dbReference type="FunFam" id="3.40.50.300:FF:000213">
    <property type="entry name" value="ATP-dependent protease ATPase subunit HslU"/>
    <property type="match status" value="1"/>
</dbReference>
<dbReference type="PANTHER" id="PTHR48102">
    <property type="entry name" value="ATP-DEPENDENT CLP PROTEASE ATP-BINDING SUBUNIT CLPX-LIKE, MITOCHONDRIAL-RELATED"/>
    <property type="match status" value="1"/>
</dbReference>
<comment type="subcellular location">
    <subcellularLocation>
        <location evidence="1 8">Cytoplasm</location>
    </subcellularLocation>
</comment>
<dbReference type="PANTHER" id="PTHR48102:SF3">
    <property type="entry name" value="ATP-DEPENDENT PROTEASE ATPASE SUBUNIT HSLU"/>
    <property type="match status" value="1"/>
</dbReference>
<dbReference type="Pfam" id="PF07724">
    <property type="entry name" value="AAA_2"/>
    <property type="match status" value="1"/>
</dbReference>
<dbReference type="Proteomes" id="UP000612456">
    <property type="component" value="Unassembled WGS sequence"/>
</dbReference>
<dbReference type="GO" id="GO:0043335">
    <property type="term" value="P:protein unfolding"/>
    <property type="evidence" value="ECO:0007669"/>
    <property type="project" value="UniProtKB-UniRule"/>
</dbReference>
<dbReference type="InterPro" id="IPR003593">
    <property type="entry name" value="AAA+_ATPase"/>
</dbReference>
<dbReference type="EMBL" id="BMHP01000002">
    <property type="protein sequence ID" value="GGD68470.1"/>
    <property type="molecule type" value="Genomic_DNA"/>
</dbReference>
<feature type="binding site" evidence="8">
    <location>
        <position position="20"/>
    </location>
    <ligand>
        <name>ATP</name>
        <dbReference type="ChEBI" id="CHEBI:30616"/>
    </ligand>
</feature>
<dbReference type="AlphaFoldDB" id="A0A916Z0C5"/>
<dbReference type="GO" id="GO:0009376">
    <property type="term" value="C:HslUV protease complex"/>
    <property type="evidence" value="ECO:0007669"/>
    <property type="project" value="UniProtKB-UniRule"/>
</dbReference>
<evidence type="ECO:0000256" key="9">
    <source>
        <dbReference type="SAM" id="MobiDB-lite"/>
    </source>
</evidence>
<protein>
    <recommendedName>
        <fullName evidence="8">ATP-dependent protease ATPase subunit HslU</fullName>
    </recommendedName>
    <alternativeName>
        <fullName evidence="8">Unfoldase HslU</fullName>
    </alternativeName>
</protein>
<keyword evidence="5 8" id="KW-0067">ATP-binding</keyword>
<keyword evidence="12" id="KW-0378">Hydrolase</keyword>
<evidence type="ECO:0000256" key="1">
    <source>
        <dbReference type="ARBA" id="ARBA00004496"/>
    </source>
</evidence>